<evidence type="ECO:0000313" key="2">
    <source>
        <dbReference type="EMBL" id="HER42938.1"/>
    </source>
</evidence>
<organism evidence="2">
    <name type="scientific">Eiseniibacteriota bacterium</name>
    <dbReference type="NCBI Taxonomy" id="2212470"/>
    <lineage>
        <taxon>Bacteria</taxon>
        <taxon>Candidatus Eiseniibacteriota</taxon>
    </lineage>
</organism>
<reference evidence="2" key="1">
    <citation type="journal article" date="2020" name="mSystems">
        <title>Genome- and Community-Level Interaction Insights into Carbon Utilization and Element Cycling Functions of Hydrothermarchaeota in Hydrothermal Sediment.</title>
        <authorList>
            <person name="Zhou Z."/>
            <person name="Liu Y."/>
            <person name="Xu W."/>
            <person name="Pan J."/>
            <person name="Luo Z.H."/>
            <person name="Li M."/>
        </authorList>
    </citation>
    <scope>NUCLEOTIDE SEQUENCE [LARGE SCALE GENOMIC DNA]</scope>
    <source>
        <strain evidence="2">SpSt-1233</strain>
    </source>
</reference>
<accession>A0A7V2ATF4</accession>
<comment type="caution">
    <text evidence="2">The sequence shown here is derived from an EMBL/GenBank/DDBJ whole genome shotgun (WGS) entry which is preliminary data.</text>
</comment>
<sequence>MNRMKKSLTAVAALALLATIGIARDAEAEIRVSAALHTPGLSVRIGNAPAGPYGSIRVGHLPVRANMRYRIVERDRLIAGRLAWYTGVPVRELVRLRAYGYTWFEIGAWLRLPKAVVQASFNHNKWSRFTRGGGKFAGHGAGHGKHHKVIVYNH</sequence>
<name>A0A7V2ATF4_UNCEI</name>
<gene>
    <name evidence="2" type="ORF">ENO08_00575</name>
</gene>
<feature type="signal peptide" evidence="1">
    <location>
        <begin position="1"/>
        <end position="23"/>
    </location>
</feature>
<evidence type="ECO:0000256" key="1">
    <source>
        <dbReference type="SAM" id="SignalP"/>
    </source>
</evidence>
<protein>
    <recommendedName>
        <fullName evidence="3">SH3 domain-containing protein</fullName>
    </recommendedName>
</protein>
<dbReference type="AlphaFoldDB" id="A0A7V2ATF4"/>
<feature type="chain" id="PRO_5030672374" description="SH3 domain-containing protein" evidence="1">
    <location>
        <begin position="24"/>
        <end position="154"/>
    </location>
</feature>
<proteinExistence type="predicted"/>
<keyword evidence="1" id="KW-0732">Signal</keyword>
<evidence type="ECO:0008006" key="3">
    <source>
        <dbReference type="Google" id="ProtNLM"/>
    </source>
</evidence>
<dbReference type="Proteomes" id="UP000886069">
    <property type="component" value="Unassembled WGS sequence"/>
</dbReference>
<dbReference type="EMBL" id="DSEC01000045">
    <property type="protein sequence ID" value="HER42938.1"/>
    <property type="molecule type" value="Genomic_DNA"/>
</dbReference>